<dbReference type="OrthoDB" id="9805070at2"/>
<evidence type="ECO:0000313" key="10">
    <source>
        <dbReference type="EMBL" id="SFM43282.1"/>
    </source>
</evidence>
<dbReference type="Pfam" id="PF04225">
    <property type="entry name" value="LysM_OapA"/>
    <property type="match status" value="1"/>
</dbReference>
<dbReference type="InterPro" id="IPR016047">
    <property type="entry name" value="M23ase_b-sheet_dom"/>
</dbReference>
<dbReference type="RefSeq" id="WP_090484371.1">
    <property type="nucleotide sequence ID" value="NZ_FOUO01000005.1"/>
</dbReference>
<dbReference type="Pfam" id="PF01551">
    <property type="entry name" value="Peptidase_M23"/>
    <property type="match status" value="1"/>
</dbReference>
<dbReference type="Proteomes" id="UP000199556">
    <property type="component" value="Unassembled WGS sequence"/>
</dbReference>
<dbReference type="PANTHER" id="PTHR21666:SF292">
    <property type="entry name" value="MUREIN DD-ENDOPEPTIDASE MEPM"/>
    <property type="match status" value="1"/>
</dbReference>
<dbReference type="AlphaFoldDB" id="A0A1I4QT88"/>
<keyword evidence="7" id="KW-0482">Metalloprotease</keyword>
<dbReference type="GO" id="GO:0004222">
    <property type="term" value="F:metalloendopeptidase activity"/>
    <property type="evidence" value="ECO:0007669"/>
    <property type="project" value="TreeGrafter"/>
</dbReference>
<dbReference type="InterPro" id="IPR050570">
    <property type="entry name" value="Cell_wall_metabolism_enzyme"/>
</dbReference>
<dbReference type="Gene3D" id="2.70.70.10">
    <property type="entry name" value="Glucose Permease (Domain IIA)"/>
    <property type="match status" value="1"/>
</dbReference>
<dbReference type="CDD" id="cd12797">
    <property type="entry name" value="M23_peptidase"/>
    <property type="match status" value="1"/>
</dbReference>
<feature type="domain" description="LysM" evidence="9">
    <location>
        <begin position="120"/>
        <end position="169"/>
    </location>
</feature>
<evidence type="ECO:0000256" key="1">
    <source>
        <dbReference type="ARBA" id="ARBA00001947"/>
    </source>
</evidence>
<dbReference type="GO" id="GO:0042834">
    <property type="term" value="F:peptidoglycan binding"/>
    <property type="evidence" value="ECO:0007669"/>
    <property type="project" value="InterPro"/>
</dbReference>
<dbReference type="PROSITE" id="PS51782">
    <property type="entry name" value="LYSM"/>
    <property type="match status" value="1"/>
</dbReference>
<dbReference type="PANTHER" id="PTHR21666">
    <property type="entry name" value="PEPTIDASE-RELATED"/>
    <property type="match status" value="1"/>
</dbReference>
<reference evidence="10 11" key="1">
    <citation type="submission" date="2016-10" db="EMBL/GenBank/DDBJ databases">
        <authorList>
            <person name="de Groot N.N."/>
        </authorList>
    </citation>
    <scope>NUCLEOTIDE SEQUENCE [LARGE SCALE GENOMIC DNA]</scope>
    <source>
        <strain evidence="10 11">DSM 4180</strain>
    </source>
</reference>
<organism evidence="10 11">
    <name type="scientific">Ectothiorhodospira mobilis</name>
    <dbReference type="NCBI Taxonomy" id="195064"/>
    <lineage>
        <taxon>Bacteria</taxon>
        <taxon>Pseudomonadati</taxon>
        <taxon>Pseudomonadota</taxon>
        <taxon>Gammaproteobacteria</taxon>
        <taxon>Chromatiales</taxon>
        <taxon>Ectothiorhodospiraceae</taxon>
        <taxon>Ectothiorhodospira</taxon>
    </lineage>
</organism>
<keyword evidence="6" id="KW-0862">Zinc</keyword>
<evidence type="ECO:0000256" key="8">
    <source>
        <dbReference type="SAM" id="MobiDB-lite"/>
    </source>
</evidence>
<dbReference type="STRING" id="195064.SAMN05421721_105137"/>
<dbReference type="EMBL" id="FOUO01000005">
    <property type="protein sequence ID" value="SFM43282.1"/>
    <property type="molecule type" value="Genomic_DNA"/>
</dbReference>
<dbReference type="GO" id="GO:0030313">
    <property type="term" value="C:cell envelope"/>
    <property type="evidence" value="ECO:0007669"/>
    <property type="project" value="UniProtKB-SubCell"/>
</dbReference>
<evidence type="ECO:0000256" key="7">
    <source>
        <dbReference type="ARBA" id="ARBA00023049"/>
    </source>
</evidence>
<dbReference type="InterPro" id="IPR007340">
    <property type="entry name" value="LysM_Opacity-associatedA"/>
</dbReference>
<keyword evidence="3" id="KW-0645">Protease</keyword>
<comment type="subcellular location">
    <subcellularLocation>
        <location evidence="2">Cell envelope</location>
    </subcellularLocation>
</comment>
<evidence type="ECO:0000256" key="2">
    <source>
        <dbReference type="ARBA" id="ARBA00004196"/>
    </source>
</evidence>
<feature type="region of interest" description="Disordered" evidence="8">
    <location>
        <begin position="45"/>
        <end position="98"/>
    </location>
</feature>
<dbReference type="InterPro" id="IPR045834">
    <property type="entry name" value="Csd3_N2"/>
</dbReference>
<evidence type="ECO:0000259" key="9">
    <source>
        <dbReference type="PROSITE" id="PS51782"/>
    </source>
</evidence>
<dbReference type="GO" id="GO:0006508">
    <property type="term" value="P:proteolysis"/>
    <property type="evidence" value="ECO:0007669"/>
    <property type="project" value="UniProtKB-KW"/>
</dbReference>
<dbReference type="InterPro" id="IPR011055">
    <property type="entry name" value="Dup_hybrid_motif"/>
</dbReference>
<sequence length="491" mass="54387">MRVPRRSFTLLMACLGIGLIAGALFPGLLCGFSGESMNPDEERLVRPLSLPPHGEAAESPRPSAKPTARLSATPDAQGLQRASYTPEAGIETDLGREENPTSYEALDLEEGEPAAAPEWSSYTIRPGDRLSALWGNDWGLPMATLYRLLEADGNARILNRLQVGQQVEWQTDEQGYLTRLRIWGDQGRGTEWKREAGGWDFSRREVENAREVSHLVITGQVESSIAAALARNSDLSASAVAALVVLLDRYLPVRSRARSGDTFTLLVEQETLVGDDEPYDLRLLAFEYQGQQIDIRAARHTDNRFYTPEGRGLLPPFDRRPFAGHYRISSPFNLRRVHPVTGRVAPHRGTDFAMPSGTPIVAPADGRVSRVAHHPYAGRYLVVEHGQGYTTRYLHLSRVLVRPGQSVERGDRIALSGNTGRSTGPHLHYELHVNGRAVDAMRADLPESHHLAGEELRRFRRVSSALLAQLEQADRSRRVAMAPFSEMAATM</sequence>
<accession>A0A1I4QT88</accession>
<dbReference type="InterPro" id="IPR018392">
    <property type="entry name" value="LysM"/>
</dbReference>
<dbReference type="FunFam" id="2.70.70.10:FF:000002">
    <property type="entry name" value="Murein DD-endopeptidase MepM"/>
    <property type="match status" value="1"/>
</dbReference>
<keyword evidence="11" id="KW-1185">Reference proteome</keyword>
<evidence type="ECO:0000256" key="4">
    <source>
        <dbReference type="ARBA" id="ARBA00022723"/>
    </source>
</evidence>
<name>A0A1I4QT88_ECTMO</name>
<dbReference type="SUPFAM" id="SSF51261">
    <property type="entry name" value="Duplicated hybrid motif"/>
    <property type="match status" value="1"/>
</dbReference>
<evidence type="ECO:0000256" key="6">
    <source>
        <dbReference type="ARBA" id="ARBA00022833"/>
    </source>
</evidence>
<keyword evidence="4" id="KW-0479">Metal-binding</keyword>
<proteinExistence type="predicted"/>
<comment type="cofactor">
    <cofactor evidence="1">
        <name>Zn(2+)</name>
        <dbReference type="ChEBI" id="CHEBI:29105"/>
    </cofactor>
</comment>
<gene>
    <name evidence="10" type="ORF">SAMN05421721_105137</name>
</gene>
<dbReference type="Gene3D" id="3.10.450.350">
    <property type="match status" value="2"/>
</dbReference>
<evidence type="ECO:0000256" key="3">
    <source>
        <dbReference type="ARBA" id="ARBA00022670"/>
    </source>
</evidence>
<evidence type="ECO:0000256" key="5">
    <source>
        <dbReference type="ARBA" id="ARBA00022801"/>
    </source>
</evidence>
<evidence type="ECO:0000313" key="11">
    <source>
        <dbReference type="Proteomes" id="UP000199556"/>
    </source>
</evidence>
<dbReference type="Pfam" id="PF19425">
    <property type="entry name" value="Csd3_N2"/>
    <property type="match status" value="1"/>
</dbReference>
<dbReference type="GO" id="GO:0046872">
    <property type="term" value="F:metal ion binding"/>
    <property type="evidence" value="ECO:0007669"/>
    <property type="project" value="UniProtKB-KW"/>
</dbReference>
<protein>
    <submittedName>
        <fullName evidence="10">Murein DD-endopeptidase</fullName>
    </submittedName>
</protein>
<keyword evidence="5" id="KW-0378">Hydrolase</keyword>